<name>A0ABX0QAL5_9GAMM</name>
<dbReference type="EMBL" id="JAAQQR010000009">
    <property type="protein sequence ID" value="NID06552.1"/>
    <property type="molecule type" value="Genomic_DNA"/>
</dbReference>
<dbReference type="RefSeq" id="WP_167129048.1">
    <property type="nucleotide sequence ID" value="NZ_JAAQQR010000009.1"/>
</dbReference>
<evidence type="ECO:0000313" key="2">
    <source>
        <dbReference type="Proteomes" id="UP001429601"/>
    </source>
</evidence>
<gene>
    <name evidence="1" type="ORF">HBF26_16780</name>
</gene>
<dbReference type="Proteomes" id="UP001429601">
    <property type="component" value="Unassembled WGS sequence"/>
</dbReference>
<evidence type="ECO:0008006" key="3">
    <source>
        <dbReference type="Google" id="ProtNLM"/>
    </source>
</evidence>
<sequence length="73" mass="7140">MRELTTQESVQVNGGLINRIDFCVGGTTLLFAGAGAVFGGSAGFGVGAGAGAQIGGMVGASVGQMFCSSFFSN</sequence>
<protein>
    <recommendedName>
        <fullName evidence="3">Bacteriocin class II with double-glycine leader peptide</fullName>
    </recommendedName>
</protein>
<keyword evidence="2" id="KW-1185">Reference proteome</keyword>
<evidence type="ECO:0000313" key="1">
    <source>
        <dbReference type="EMBL" id="NID06552.1"/>
    </source>
</evidence>
<comment type="caution">
    <text evidence="1">The sequence shown here is derived from an EMBL/GenBank/DDBJ whole genome shotgun (WGS) entry which is preliminary data.</text>
</comment>
<accession>A0ABX0QAL5</accession>
<proteinExistence type="predicted"/>
<organism evidence="1 2">
    <name type="scientific">Luteibacter jiangsuensis</name>
    <dbReference type="NCBI Taxonomy" id="637577"/>
    <lineage>
        <taxon>Bacteria</taxon>
        <taxon>Pseudomonadati</taxon>
        <taxon>Pseudomonadota</taxon>
        <taxon>Gammaproteobacteria</taxon>
        <taxon>Lysobacterales</taxon>
        <taxon>Rhodanobacteraceae</taxon>
        <taxon>Luteibacter</taxon>
    </lineage>
</organism>
<reference evidence="1 2" key="1">
    <citation type="journal article" date="2011" name="Curr. Microbiol.">
        <title>Luteibacter jiangsuensis sp. nov.: a methamidophos-degrading bacterium isolated from a methamidophos-manufacturing factory.</title>
        <authorList>
            <person name="Wang L."/>
            <person name="Wang G.L."/>
            <person name="Li S.P."/>
            <person name="Jiang J.D."/>
        </authorList>
    </citation>
    <scope>NUCLEOTIDE SEQUENCE [LARGE SCALE GENOMIC DNA]</scope>
    <source>
        <strain evidence="1 2">CGMCC 1.10133</strain>
    </source>
</reference>